<dbReference type="EMBL" id="JBBPBM010000034">
    <property type="protein sequence ID" value="KAK8532274.1"/>
    <property type="molecule type" value="Genomic_DNA"/>
</dbReference>
<dbReference type="Pfam" id="PF00234">
    <property type="entry name" value="Tryp_alpha_amyl"/>
    <property type="match status" value="1"/>
</dbReference>
<dbReference type="PANTHER" id="PTHR33076">
    <property type="entry name" value="NON-SPECIFIC LIPID-TRANSFER PROTEIN 2-RELATED"/>
    <property type="match status" value="1"/>
</dbReference>
<keyword evidence="2" id="KW-0446">Lipid-binding</keyword>
<dbReference type="PRINTS" id="PR00382">
    <property type="entry name" value="LIPIDTRNSFER"/>
</dbReference>
<evidence type="ECO:0000256" key="1">
    <source>
        <dbReference type="ARBA" id="ARBA00009748"/>
    </source>
</evidence>
<dbReference type="SMART" id="SM00499">
    <property type="entry name" value="AAI"/>
    <property type="match status" value="1"/>
</dbReference>
<comment type="function">
    <text evidence="2">Plant non-specific lipid-transfer proteins transfer phospholipids as well as galactolipids across membranes. May play a role in wax or cutin deposition in the cell walls of expanding epidermal cells and certain secretory tissues.</text>
</comment>
<protein>
    <recommendedName>
        <fullName evidence="2">Non-specific lipid-transfer protein</fullName>
    </recommendedName>
</protein>
<keyword evidence="6" id="KW-1185">Reference proteome</keyword>
<keyword evidence="2" id="KW-0813">Transport</keyword>
<comment type="similarity">
    <text evidence="1 2">Belongs to the plant LTP family.</text>
</comment>
<evidence type="ECO:0000259" key="3">
    <source>
        <dbReference type="SMART" id="SM00499"/>
    </source>
</evidence>
<reference evidence="4 6" key="1">
    <citation type="journal article" date="2024" name="G3 (Bethesda)">
        <title>Genome assembly of Hibiscus sabdariffa L. provides insights into metabolisms of medicinal natural products.</title>
        <authorList>
            <person name="Kim T."/>
        </authorList>
    </citation>
    <scope>NUCLEOTIDE SEQUENCE [LARGE SCALE GENOMIC DNA]</scope>
    <source>
        <strain evidence="4">TK-2024</strain>
        <tissue evidence="4">Old leaves</tissue>
    </source>
</reference>
<dbReference type="Proteomes" id="UP001472677">
    <property type="component" value="Unassembled WGS sequence"/>
</dbReference>
<dbReference type="InterPro" id="IPR000528">
    <property type="entry name" value="Plant_nsLTP"/>
</dbReference>
<accession>A0ABR2D8E6</accession>
<proteinExistence type="inferred from homology"/>
<dbReference type="InterPro" id="IPR016140">
    <property type="entry name" value="Bifunc_inhib/LTP/seed_store"/>
</dbReference>
<evidence type="ECO:0000256" key="2">
    <source>
        <dbReference type="RuleBase" id="RU000628"/>
    </source>
</evidence>
<sequence>MEKKFMGVSWSLGVLGLTMILFVKSISVDAISCQDALTTMMPCKPYLTTEAPTPTPPCCQAVSTISAAATTTLARRDLCRCFEKAAPALGVIPDKAKLLPQKCGVSVPVPIDPKLNCDT</sequence>
<dbReference type="SUPFAM" id="SSF47699">
    <property type="entry name" value="Bifunctional inhibitor/lipid-transfer protein/seed storage 2S albumin"/>
    <property type="match status" value="1"/>
</dbReference>
<gene>
    <name evidence="4" type="ORF">V6N12_053719</name>
    <name evidence="5" type="ORF">V6N12_053721</name>
</gene>
<evidence type="ECO:0000313" key="5">
    <source>
        <dbReference type="EMBL" id="KAK8532276.1"/>
    </source>
</evidence>
<comment type="caution">
    <text evidence="4">The sequence shown here is derived from an EMBL/GenBank/DDBJ whole genome shotgun (WGS) entry which is preliminary data.</text>
</comment>
<evidence type="ECO:0000313" key="4">
    <source>
        <dbReference type="EMBL" id="KAK8532274.1"/>
    </source>
</evidence>
<dbReference type="EMBL" id="JBBPBM010000034">
    <property type="protein sequence ID" value="KAK8532276.1"/>
    <property type="molecule type" value="Genomic_DNA"/>
</dbReference>
<dbReference type="CDD" id="cd01960">
    <property type="entry name" value="nsLTP1"/>
    <property type="match status" value="1"/>
</dbReference>
<evidence type="ECO:0000313" key="6">
    <source>
        <dbReference type="Proteomes" id="UP001472677"/>
    </source>
</evidence>
<organism evidence="4 6">
    <name type="scientific">Hibiscus sabdariffa</name>
    <name type="common">roselle</name>
    <dbReference type="NCBI Taxonomy" id="183260"/>
    <lineage>
        <taxon>Eukaryota</taxon>
        <taxon>Viridiplantae</taxon>
        <taxon>Streptophyta</taxon>
        <taxon>Embryophyta</taxon>
        <taxon>Tracheophyta</taxon>
        <taxon>Spermatophyta</taxon>
        <taxon>Magnoliopsida</taxon>
        <taxon>eudicotyledons</taxon>
        <taxon>Gunneridae</taxon>
        <taxon>Pentapetalae</taxon>
        <taxon>rosids</taxon>
        <taxon>malvids</taxon>
        <taxon>Malvales</taxon>
        <taxon>Malvaceae</taxon>
        <taxon>Malvoideae</taxon>
        <taxon>Hibiscus</taxon>
    </lineage>
</organism>
<dbReference type="Gene3D" id="1.10.110.10">
    <property type="entry name" value="Plant lipid-transfer and hydrophobic proteins"/>
    <property type="match status" value="1"/>
</dbReference>
<name>A0ABR2D8E6_9ROSI</name>
<dbReference type="InterPro" id="IPR036312">
    <property type="entry name" value="Bifun_inhib/LTP/seed_sf"/>
</dbReference>
<feature type="domain" description="Bifunctional inhibitor/plant lipid transfer protein/seed storage helical" evidence="3">
    <location>
        <begin position="33"/>
        <end position="117"/>
    </location>
</feature>